<dbReference type="Proteomes" id="UP000515153">
    <property type="component" value="Unplaced"/>
</dbReference>
<reference evidence="2" key="3">
    <citation type="submission" date="2025-08" db="UniProtKB">
        <authorList>
            <consortium name="RefSeq"/>
        </authorList>
    </citation>
    <scope>IDENTIFICATION</scope>
    <source>
        <strain evidence="2">NI907</strain>
    </source>
</reference>
<accession>A0A6P8BF72</accession>
<name>A0A6P8BF72_PYRGI</name>
<dbReference type="RefSeq" id="XP_030985714.1">
    <property type="nucleotide sequence ID" value="XM_031122889.1"/>
</dbReference>
<feature type="non-terminal residue" evidence="2">
    <location>
        <position position="41"/>
    </location>
</feature>
<proteinExistence type="predicted"/>
<protein>
    <submittedName>
        <fullName evidence="2">Uncharacterized protein</fullName>
    </submittedName>
</protein>
<reference evidence="2" key="2">
    <citation type="submission" date="2019-10" db="EMBL/GenBank/DDBJ databases">
        <authorList>
            <consortium name="NCBI Genome Project"/>
        </authorList>
    </citation>
    <scope>NUCLEOTIDE SEQUENCE</scope>
    <source>
        <strain evidence="2">NI907</strain>
    </source>
</reference>
<dbReference type="GeneID" id="41957800"/>
<gene>
    <name evidence="2" type="ORF">PgNI_02832</name>
</gene>
<organism evidence="1 2">
    <name type="scientific">Pyricularia grisea</name>
    <name type="common">Crabgrass-specific blast fungus</name>
    <name type="synonym">Magnaporthe grisea</name>
    <dbReference type="NCBI Taxonomy" id="148305"/>
    <lineage>
        <taxon>Eukaryota</taxon>
        <taxon>Fungi</taxon>
        <taxon>Dikarya</taxon>
        <taxon>Ascomycota</taxon>
        <taxon>Pezizomycotina</taxon>
        <taxon>Sordariomycetes</taxon>
        <taxon>Sordariomycetidae</taxon>
        <taxon>Magnaporthales</taxon>
        <taxon>Pyriculariaceae</taxon>
        <taxon>Pyricularia</taxon>
    </lineage>
</organism>
<sequence>MVVVPEKQVQTFTYGLDPKLYIIFGWEKKKKNCLGTLPLSR</sequence>
<dbReference type="KEGG" id="pgri:PgNI_02832"/>
<evidence type="ECO:0000313" key="1">
    <source>
        <dbReference type="Proteomes" id="UP000515153"/>
    </source>
</evidence>
<dbReference type="AlphaFoldDB" id="A0A6P8BF72"/>
<keyword evidence="1" id="KW-1185">Reference proteome</keyword>
<reference evidence="2" key="1">
    <citation type="journal article" date="2019" name="Mol. Biol. Evol.">
        <title>Blast fungal genomes show frequent chromosomal changes, gene gains and losses, and effector gene turnover.</title>
        <authorList>
            <person name="Gomez Luciano L.B."/>
            <person name="Jason Tsai I."/>
            <person name="Chuma I."/>
            <person name="Tosa Y."/>
            <person name="Chen Y.H."/>
            <person name="Li J.Y."/>
            <person name="Li M.Y."/>
            <person name="Jade Lu M.Y."/>
            <person name="Nakayashiki H."/>
            <person name="Li W.H."/>
        </authorList>
    </citation>
    <scope>NUCLEOTIDE SEQUENCE</scope>
    <source>
        <strain evidence="2">NI907</strain>
    </source>
</reference>
<evidence type="ECO:0000313" key="2">
    <source>
        <dbReference type="RefSeq" id="XP_030985714.1"/>
    </source>
</evidence>